<proteinExistence type="predicted"/>
<dbReference type="Pfam" id="PF00226">
    <property type="entry name" value="DnaJ"/>
    <property type="match status" value="1"/>
</dbReference>
<dbReference type="PROSITE" id="PS50076">
    <property type="entry name" value="DNAJ_2"/>
    <property type="match status" value="1"/>
</dbReference>
<dbReference type="Gene3D" id="1.10.287.110">
    <property type="entry name" value="DnaJ domain"/>
    <property type="match status" value="1"/>
</dbReference>
<dbReference type="InterPro" id="IPR036869">
    <property type="entry name" value="J_dom_sf"/>
</dbReference>
<evidence type="ECO:0000313" key="2">
    <source>
        <dbReference type="EMBL" id="CAH0366169.1"/>
    </source>
</evidence>
<dbReference type="CDD" id="cd06257">
    <property type="entry name" value="DnaJ"/>
    <property type="match status" value="1"/>
</dbReference>
<dbReference type="InterPro" id="IPR033753">
    <property type="entry name" value="GCV_H/Fam206"/>
</dbReference>
<feature type="domain" description="J" evidence="1">
    <location>
        <begin position="19"/>
        <end position="72"/>
    </location>
</feature>
<dbReference type="AlphaFoldDB" id="A0A8J2SCQ9"/>
<dbReference type="EMBL" id="CAKKNE010000001">
    <property type="protein sequence ID" value="CAH0366169.1"/>
    <property type="molecule type" value="Genomic_DNA"/>
</dbReference>
<dbReference type="SUPFAM" id="SSF46565">
    <property type="entry name" value="Chaperone J-domain"/>
    <property type="match status" value="1"/>
</dbReference>
<dbReference type="Gene3D" id="2.40.50.100">
    <property type="match status" value="1"/>
</dbReference>
<protein>
    <recommendedName>
        <fullName evidence="1">J domain-containing protein</fullName>
    </recommendedName>
</protein>
<gene>
    <name evidence="2" type="ORF">PECAL_1P26450</name>
</gene>
<name>A0A8J2SCQ9_9STRA</name>
<sequence length="274" mass="29077">MRTRCRGAGVIRALSGRSDALQRLGCSEASSREAIRDAYYNLAKACHPDQGGSAAEFRALATAYECALRSGDDDDTADATPAHGFAADDPLAVYVRVERERAAALRRELAEAAKLNSGGLDKGGMWWLAEQMAGEEPEPEAAPRPPKQVGAAAAPAVFRANDSVWAAMRGETIRLGITAEKVDELGLTTDKAFVDLAQLDSFTLPGRPFAMVEGPNGTAQLESPVAGVVSARNETLIENPGRLARNAECVDGAWLVEVDGDADELEDLPERAPT</sequence>
<dbReference type="Pfam" id="PF01597">
    <property type="entry name" value="GCV_H"/>
    <property type="match status" value="1"/>
</dbReference>
<comment type="caution">
    <text evidence="2">The sequence shown here is derived from an EMBL/GenBank/DDBJ whole genome shotgun (WGS) entry which is preliminary data.</text>
</comment>
<dbReference type="SMART" id="SM00271">
    <property type="entry name" value="DnaJ"/>
    <property type="match status" value="1"/>
</dbReference>
<keyword evidence="3" id="KW-1185">Reference proteome</keyword>
<dbReference type="Proteomes" id="UP000789595">
    <property type="component" value="Unassembled WGS sequence"/>
</dbReference>
<reference evidence="2" key="1">
    <citation type="submission" date="2021-11" db="EMBL/GenBank/DDBJ databases">
        <authorList>
            <consortium name="Genoscope - CEA"/>
            <person name="William W."/>
        </authorList>
    </citation>
    <scope>NUCLEOTIDE SEQUENCE</scope>
</reference>
<accession>A0A8J2SCQ9</accession>
<organism evidence="2 3">
    <name type="scientific">Pelagomonas calceolata</name>
    <dbReference type="NCBI Taxonomy" id="35677"/>
    <lineage>
        <taxon>Eukaryota</taxon>
        <taxon>Sar</taxon>
        <taxon>Stramenopiles</taxon>
        <taxon>Ochrophyta</taxon>
        <taxon>Pelagophyceae</taxon>
        <taxon>Pelagomonadales</taxon>
        <taxon>Pelagomonadaceae</taxon>
        <taxon>Pelagomonas</taxon>
    </lineage>
</organism>
<dbReference type="InterPro" id="IPR001623">
    <property type="entry name" value="DnaJ_domain"/>
</dbReference>
<evidence type="ECO:0000313" key="3">
    <source>
        <dbReference type="Proteomes" id="UP000789595"/>
    </source>
</evidence>
<evidence type="ECO:0000259" key="1">
    <source>
        <dbReference type="PROSITE" id="PS50076"/>
    </source>
</evidence>
<dbReference type="InterPro" id="IPR011053">
    <property type="entry name" value="Single_hybrid_motif"/>
</dbReference>
<dbReference type="SUPFAM" id="SSF51230">
    <property type="entry name" value="Single hybrid motif"/>
    <property type="match status" value="1"/>
</dbReference>